<organism evidence="2 3">
    <name type="scientific">Coilia grayii</name>
    <name type="common">Gray's grenadier anchovy</name>
    <dbReference type="NCBI Taxonomy" id="363190"/>
    <lineage>
        <taxon>Eukaryota</taxon>
        <taxon>Metazoa</taxon>
        <taxon>Chordata</taxon>
        <taxon>Craniata</taxon>
        <taxon>Vertebrata</taxon>
        <taxon>Euteleostomi</taxon>
        <taxon>Actinopterygii</taxon>
        <taxon>Neopterygii</taxon>
        <taxon>Teleostei</taxon>
        <taxon>Clupei</taxon>
        <taxon>Clupeiformes</taxon>
        <taxon>Clupeoidei</taxon>
        <taxon>Engraulidae</taxon>
        <taxon>Coilinae</taxon>
        <taxon>Coilia</taxon>
    </lineage>
</organism>
<evidence type="ECO:0000256" key="1">
    <source>
        <dbReference type="SAM" id="Coils"/>
    </source>
</evidence>
<accession>A0ABD1K963</accession>
<name>A0ABD1K963_9TELE</name>
<evidence type="ECO:0000313" key="3">
    <source>
        <dbReference type="Proteomes" id="UP001591681"/>
    </source>
</evidence>
<reference evidence="2 3" key="1">
    <citation type="submission" date="2024-09" db="EMBL/GenBank/DDBJ databases">
        <title>A chromosome-level genome assembly of Gray's grenadier anchovy, Coilia grayii.</title>
        <authorList>
            <person name="Fu Z."/>
        </authorList>
    </citation>
    <scope>NUCLEOTIDE SEQUENCE [LARGE SCALE GENOMIC DNA]</scope>
    <source>
        <strain evidence="2">G4</strain>
        <tissue evidence="2">Muscle</tissue>
    </source>
</reference>
<evidence type="ECO:0008006" key="4">
    <source>
        <dbReference type="Google" id="ProtNLM"/>
    </source>
</evidence>
<proteinExistence type="predicted"/>
<dbReference type="PANTHER" id="PTHR14845">
    <property type="entry name" value="COILED-COIL DOMAIN-CONTAINING 166"/>
    <property type="match status" value="1"/>
</dbReference>
<dbReference type="EMBL" id="JBHFQA010000008">
    <property type="protein sequence ID" value="KAL2095448.1"/>
    <property type="molecule type" value="Genomic_DNA"/>
</dbReference>
<dbReference type="Proteomes" id="UP001591681">
    <property type="component" value="Unassembled WGS sequence"/>
</dbReference>
<sequence length="225" mass="26785">MHEVEHLRERSEALEEENASLLLKKDTSELMMKQNIGKIFTQKKEILELRSKVDMLERALNVMSSQFEHEKKQIQEHALVSSQTNCTELEKMQKLLAHHERELTRVKRISHTILQQRTELEVFFHGALEQVKQEILSNRLQYRQEALEAYKRRMSGARAGREEYPRIRTFNRKLNSTNSVFSDLEEAEKWTNMQSTRLDIAELTWEQKEKVLRLLFAKMNSLKCR</sequence>
<keyword evidence="3" id="KW-1185">Reference proteome</keyword>
<dbReference type="PANTHER" id="PTHR14845:SF5">
    <property type="entry name" value="BASAL BODY-ORIENTATION FACTOR 1"/>
    <property type="match status" value="1"/>
</dbReference>
<keyword evidence="1" id="KW-0175">Coiled coil</keyword>
<comment type="caution">
    <text evidence="2">The sequence shown here is derived from an EMBL/GenBank/DDBJ whole genome shotgun (WGS) entry which is preliminary data.</text>
</comment>
<dbReference type="AlphaFoldDB" id="A0ABD1K963"/>
<feature type="coiled-coil region" evidence="1">
    <location>
        <begin position="4"/>
        <end position="109"/>
    </location>
</feature>
<evidence type="ECO:0000313" key="2">
    <source>
        <dbReference type="EMBL" id="KAL2095448.1"/>
    </source>
</evidence>
<gene>
    <name evidence="2" type="ORF">ACEWY4_010167</name>
</gene>
<protein>
    <recommendedName>
        <fullName evidence="4">Basal body-orientation factor 1</fullName>
    </recommendedName>
</protein>